<evidence type="ECO:0000256" key="10">
    <source>
        <dbReference type="ARBA" id="ARBA00023004"/>
    </source>
</evidence>
<keyword evidence="10" id="KW-0408">Iron</keyword>
<gene>
    <name evidence="15" type="ORF">ACFO5X_13750</name>
</gene>
<comment type="subcellular location">
    <subcellularLocation>
        <location evidence="2">Cell membrane</location>
        <topology evidence="2">Multi-pass membrane protein</topology>
    </subcellularLocation>
</comment>
<feature type="transmembrane region" description="Helical" evidence="13">
    <location>
        <begin position="127"/>
        <end position="147"/>
    </location>
</feature>
<dbReference type="Pfam" id="PF01292">
    <property type="entry name" value="Ni_hydr_CYTB"/>
    <property type="match status" value="1"/>
</dbReference>
<sequence>MTAPASYSRLQIALHWLIALLIVAAWFTDDGMGRALHNRLESGATGFSGNTLHVWLGSAVFVLVLIRVLVRFGQGAPVPVDGPRLAQRLALWGHRLLYLLMIAVPALGASAWYLGIEAAGEPHELTANLLMIVALGHALVAIWHQLVRRDGTLTRMIRPGA</sequence>
<keyword evidence="3" id="KW-0813">Transport</keyword>
<dbReference type="PANTHER" id="PTHR30529:SF7">
    <property type="entry name" value="CYTOCHROME B561 BACTERIAL_NI-HYDROGENASE DOMAIN-CONTAINING PROTEIN"/>
    <property type="match status" value="1"/>
</dbReference>
<name>A0ABV9KHN9_9RHOB</name>
<evidence type="ECO:0000256" key="1">
    <source>
        <dbReference type="ARBA" id="ARBA00001970"/>
    </source>
</evidence>
<protein>
    <submittedName>
        <fullName evidence="15">Cytochrome b</fullName>
    </submittedName>
</protein>
<keyword evidence="5" id="KW-0349">Heme</keyword>
<dbReference type="Proteomes" id="UP001595973">
    <property type="component" value="Unassembled WGS sequence"/>
</dbReference>
<evidence type="ECO:0000313" key="16">
    <source>
        <dbReference type="Proteomes" id="UP001595973"/>
    </source>
</evidence>
<comment type="caution">
    <text evidence="15">The sequence shown here is derived from an EMBL/GenBank/DDBJ whole genome shotgun (WGS) entry which is preliminary data.</text>
</comment>
<evidence type="ECO:0000256" key="5">
    <source>
        <dbReference type="ARBA" id="ARBA00022617"/>
    </source>
</evidence>
<evidence type="ECO:0000256" key="11">
    <source>
        <dbReference type="ARBA" id="ARBA00023136"/>
    </source>
</evidence>
<feature type="transmembrane region" description="Helical" evidence="13">
    <location>
        <begin position="12"/>
        <end position="28"/>
    </location>
</feature>
<keyword evidence="7" id="KW-0479">Metal-binding</keyword>
<keyword evidence="6 13" id="KW-0812">Transmembrane</keyword>
<dbReference type="EMBL" id="JBHSGI010000016">
    <property type="protein sequence ID" value="MFC4669622.1"/>
    <property type="molecule type" value="Genomic_DNA"/>
</dbReference>
<keyword evidence="8" id="KW-0249">Electron transport</keyword>
<evidence type="ECO:0000256" key="6">
    <source>
        <dbReference type="ARBA" id="ARBA00022692"/>
    </source>
</evidence>
<dbReference type="SUPFAM" id="SSF81342">
    <property type="entry name" value="Transmembrane di-heme cytochromes"/>
    <property type="match status" value="1"/>
</dbReference>
<dbReference type="InterPro" id="IPR011577">
    <property type="entry name" value="Cyt_b561_bac/Ni-Hgenase"/>
</dbReference>
<keyword evidence="9 13" id="KW-1133">Transmembrane helix</keyword>
<evidence type="ECO:0000256" key="9">
    <source>
        <dbReference type="ARBA" id="ARBA00022989"/>
    </source>
</evidence>
<proteinExistence type="inferred from homology"/>
<evidence type="ECO:0000256" key="8">
    <source>
        <dbReference type="ARBA" id="ARBA00022982"/>
    </source>
</evidence>
<comment type="similarity">
    <text evidence="12">Belongs to the cytochrome b561 family.</text>
</comment>
<comment type="cofactor">
    <cofactor evidence="1">
        <name>heme b</name>
        <dbReference type="ChEBI" id="CHEBI:60344"/>
    </cofactor>
</comment>
<keyword evidence="11 13" id="KW-0472">Membrane</keyword>
<evidence type="ECO:0000256" key="3">
    <source>
        <dbReference type="ARBA" id="ARBA00022448"/>
    </source>
</evidence>
<dbReference type="InterPro" id="IPR052168">
    <property type="entry name" value="Cytochrome_b561_oxidase"/>
</dbReference>
<dbReference type="PANTHER" id="PTHR30529">
    <property type="entry name" value="CYTOCHROME B561"/>
    <property type="match status" value="1"/>
</dbReference>
<organism evidence="15 16">
    <name type="scientific">Seohaeicola nanhaiensis</name>
    <dbReference type="NCBI Taxonomy" id="1387282"/>
    <lineage>
        <taxon>Bacteria</taxon>
        <taxon>Pseudomonadati</taxon>
        <taxon>Pseudomonadota</taxon>
        <taxon>Alphaproteobacteria</taxon>
        <taxon>Rhodobacterales</taxon>
        <taxon>Roseobacteraceae</taxon>
        <taxon>Seohaeicola</taxon>
    </lineage>
</organism>
<feature type="transmembrane region" description="Helical" evidence="13">
    <location>
        <begin position="96"/>
        <end position="115"/>
    </location>
</feature>
<accession>A0ABV9KHN9</accession>
<evidence type="ECO:0000256" key="4">
    <source>
        <dbReference type="ARBA" id="ARBA00022475"/>
    </source>
</evidence>
<evidence type="ECO:0000256" key="13">
    <source>
        <dbReference type="SAM" id="Phobius"/>
    </source>
</evidence>
<feature type="domain" description="Cytochrome b561 bacterial/Ni-hydrogenase" evidence="14">
    <location>
        <begin position="7"/>
        <end position="158"/>
    </location>
</feature>
<evidence type="ECO:0000313" key="15">
    <source>
        <dbReference type="EMBL" id="MFC4669622.1"/>
    </source>
</evidence>
<reference evidence="16" key="1">
    <citation type="journal article" date="2019" name="Int. J. Syst. Evol. Microbiol.">
        <title>The Global Catalogue of Microorganisms (GCM) 10K type strain sequencing project: providing services to taxonomists for standard genome sequencing and annotation.</title>
        <authorList>
            <consortium name="The Broad Institute Genomics Platform"/>
            <consortium name="The Broad Institute Genome Sequencing Center for Infectious Disease"/>
            <person name="Wu L."/>
            <person name="Ma J."/>
        </authorList>
    </citation>
    <scope>NUCLEOTIDE SEQUENCE [LARGE SCALE GENOMIC DNA]</scope>
    <source>
        <strain evidence="16">CGMCC 4.7283</strain>
    </source>
</reference>
<keyword evidence="4" id="KW-1003">Cell membrane</keyword>
<dbReference type="InterPro" id="IPR016174">
    <property type="entry name" value="Di-haem_cyt_TM"/>
</dbReference>
<evidence type="ECO:0000256" key="7">
    <source>
        <dbReference type="ARBA" id="ARBA00022723"/>
    </source>
</evidence>
<feature type="transmembrane region" description="Helical" evidence="13">
    <location>
        <begin position="52"/>
        <end position="70"/>
    </location>
</feature>
<evidence type="ECO:0000256" key="2">
    <source>
        <dbReference type="ARBA" id="ARBA00004651"/>
    </source>
</evidence>
<keyword evidence="16" id="KW-1185">Reference proteome</keyword>
<evidence type="ECO:0000259" key="14">
    <source>
        <dbReference type="Pfam" id="PF01292"/>
    </source>
</evidence>
<dbReference type="RefSeq" id="WP_380718054.1">
    <property type="nucleotide sequence ID" value="NZ_JBHSGI010000016.1"/>
</dbReference>
<evidence type="ECO:0000256" key="12">
    <source>
        <dbReference type="ARBA" id="ARBA00037975"/>
    </source>
</evidence>